<name>A0AAU7U870_9DEIO</name>
<evidence type="ECO:0000313" key="2">
    <source>
        <dbReference type="EMBL" id="XBV84909.1"/>
    </source>
</evidence>
<dbReference type="RefSeq" id="WP_350242946.1">
    <property type="nucleotide sequence ID" value="NZ_CP158299.1"/>
</dbReference>
<dbReference type="SUPFAM" id="SSF49373">
    <property type="entry name" value="Invasin/intimin cell-adhesion fragments"/>
    <property type="match status" value="1"/>
</dbReference>
<feature type="domain" description="BIG2" evidence="1">
    <location>
        <begin position="23"/>
        <end position="102"/>
    </location>
</feature>
<dbReference type="SUPFAM" id="SSF49785">
    <property type="entry name" value="Galactose-binding domain-like"/>
    <property type="match status" value="1"/>
</dbReference>
<dbReference type="InterPro" id="IPR008964">
    <property type="entry name" value="Invasin/intimin_cell_adhesion"/>
</dbReference>
<accession>A0AAU7U870</accession>
<dbReference type="Pfam" id="PF02368">
    <property type="entry name" value="Big_2"/>
    <property type="match status" value="1"/>
</dbReference>
<reference evidence="2" key="1">
    <citation type="submission" date="2024-06" db="EMBL/GenBank/DDBJ databases">
        <title>Draft Genome Sequence of Deinococcus sonorensis Type Strain KR-87, a Biofilm Producing Representative of the Genus Deinococcus.</title>
        <authorList>
            <person name="Boren L.S."/>
            <person name="Grosso R.A."/>
            <person name="Hugenberg-Cox A.N."/>
            <person name="Hill J.T.E."/>
            <person name="Albert C.M."/>
            <person name="Tuohy J.M."/>
        </authorList>
    </citation>
    <scope>NUCLEOTIDE SEQUENCE</scope>
    <source>
        <strain evidence="2">KR-87</strain>
    </source>
</reference>
<dbReference type="KEGG" id="dsc:ABOD76_15900"/>
<organism evidence="2">
    <name type="scientific">Deinococcus sonorensis KR-87</name>
    <dbReference type="NCBI Taxonomy" id="694439"/>
    <lineage>
        <taxon>Bacteria</taxon>
        <taxon>Thermotogati</taxon>
        <taxon>Deinococcota</taxon>
        <taxon>Deinococci</taxon>
        <taxon>Deinococcales</taxon>
        <taxon>Deinococcaceae</taxon>
        <taxon>Deinococcus</taxon>
    </lineage>
</organism>
<dbReference type="InterPro" id="IPR003343">
    <property type="entry name" value="Big_2"/>
</dbReference>
<gene>
    <name evidence="2" type="ORF">ABOD76_15900</name>
</gene>
<dbReference type="SMART" id="SM00635">
    <property type="entry name" value="BID_2"/>
    <property type="match status" value="1"/>
</dbReference>
<evidence type="ECO:0000259" key="1">
    <source>
        <dbReference type="SMART" id="SM00635"/>
    </source>
</evidence>
<protein>
    <submittedName>
        <fullName evidence="2">Ig-like domain-containing protein</fullName>
    </submittedName>
</protein>
<dbReference type="Gene3D" id="2.60.120.430">
    <property type="entry name" value="Galactose-binding lectin"/>
    <property type="match status" value="1"/>
</dbReference>
<proteinExistence type="predicted"/>
<sequence length="296" mass="30701">MIACLSLGLMACGNTPTPTNVVAVQSVDITLEGNVVVLGGTLKANARVNGVAGGQQPAQTVLWSSSDDNIASVNSNGLITAHAVGTVTITATSTVPGYTSKSAQATVTVSAVAPTVFRFSFRPATSNDITPPGYTPENGLAYSAARGYGWVTEATARTPTPTPLDISVNARNRRGNPGVAVGLEERQYALIHLQCASICRDPKVSASAAWEYKVPNGNYTVTVGVGDADTSTFTSGPSEHVINVEGKALINKFVPSKENLFREATTTVEVSDGLLTIDAVGGTNTKINYVIISVVK</sequence>
<dbReference type="EMBL" id="CP158299">
    <property type="protein sequence ID" value="XBV84909.1"/>
    <property type="molecule type" value="Genomic_DNA"/>
</dbReference>
<dbReference type="InterPro" id="IPR008979">
    <property type="entry name" value="Galactose-bd-like_sf"/>
</dbReference>
<dbReference type="AlphaFoldDB" id="A0AAU7U870"/>
<dbReference type="Gene3D" id="2.60.40.1080">
    <property type="match status" value="1"/>
</dbReference>